<evidence type="ECO:0000313" key="3">
    <source>
        <dbReference type="EMBL" id="TWU16593.1"/>
    </source>
</evidence>
<keyword evidence="2" id="KW-0472">Membrane</keyword>
<accession>A0A5C6BWG3</accession>
<evidence type="ECO:0008006" key="5">
    <source>
        <dbReference type="Google" id="ProtNLM"/>
    </source>
</evidence>
<evidence type="ECO:0000256" key="2">
    <source>
        <dbReference type="SAM" id="Phobius"/>
    </source>
</evidence>
<evidence type="ECO:0000313" key="4">
    <source>
        <dbReference type="Proteomes" id="UP000319908"/>
    </source>
</evidence>
<dbReference type="Proteomes" id="UP000319908">
    <property type="component" value="Unassembled WGS sequence"/>
</dbReference>
<feature type="region of interest" description="Disordered" evidence="1">
    <location>
        <begin position="72"/>
        <end position="99"/>
    </location>
</feature>
<proteinExistence type="predicted"/>
<dbReference type="AlphaFoldDB" id="A0A5C6BWG3"/>
<protein>
    <recommendedName>
        <fullName evidence="5">SHOCT domain-containing protein</fullName>
    </recommendedName>
</protein>
<sequence length="99" mass="10781">MPDIFAAPTVQAGLAMIVLLVVIVGGIWLLGRLRDYTTQDRPAPQEGFANLEEMLRKGDISEAEFRNIRTSARSQIVSSTPAQSQPVRSPEAPSDLSET</sequence>
<organism evidence="3 4">
    <name type="scientific">Allorhodopirellula heiligendammensis</name>
    <dbReference type="NCBI Taxonomy" id="2714739"/>
    <lineage>
        <taxon>Bacteria</taxon>
        <taxon>Pseudomonadati</taxon>
        <taxon>Planctomycetota</taxon>
        <taxon>Planctomycetia</taxon>
        <taxon>Pirellulales</taxon>
        <taxon>Pirellulaceae</taxon>
        <taxon>Allorhodopirellula</taxon>
    </lineage>
</organism>
<keyword evidence="4" id="KW-1185">Reference proteome</keyword>
<evidence type="ECO:0000256" key="1">
    <source>
        <dbReference type="SAM" id="MobiDB-lite"/>
    </source>
</evidence>
<keyword evidence="2" id="KW-0812">Transmembrane</keyword>
<comment type="caution">
    <text evidence="3">The sequence shown here is derived from an EMBL/GenBank/DDBJ whole genome shotgun (WGS) entry which is preliminary data.</text>
</comment>
<feature type="compositionally biased region" description="Polar residues" evidence="1">
    <location>
        <begin position="72"/>
        <end position="87"/>
    </location>
</feature>
<keyword evidence="2" id="KW-1133">Transmembrane helix</keyword>
<gene>
    <name evidence="3" type="ORF">Poly21_37980</name>
</gene>
<name>A0A5C6BWG3_9BACT</name>
<feature type="transmembrane region" description="Helical" evidence="2">
    <location>
        <begin position="12"/>
        <end position="31"/>
    </location>
</feature>
<reference evidence="3 4" key="1">
    <citation type="journal article" date="2020" name="Antonie Van Leeuwenhoek">
        <title>Rhodopirellula heiligendammensis sp. nov., Rhodopirellula pilleata sp. nov., and Rhodopirellula solitaria sp. nov. isolated from natural or artificial marine surfaces in Northern Germany and California, USA, and emended description of the genus Rhodopirellula.</title>
        <authorList>
            <person name="Kallscheuer N."/>
            <person name="Wiegand S."/>
            <person name="Jogler M."/>
            <person name="Boedeker C."/>
            <person name="Peeters S.H."/>
            <person name="Rast P."/>
            <person name="Heuer A."/>
            <person name="Jetten M.S.M."/>
            <person name="Rohde M."/>
            <person name="Jogler C."/>
        </authorList>
    </citation>
    <scope>NUCLEOTIDE SEQUENCE [LARGE SCALE GENOMIC DNA]</scope>
    <source>
        <strain evidence="3 4">Poly21</strain>
    </source>
</reference>
<dbReference type="EMBL" id="SJPU01000002">
    <property type="protein sequence ID" value="TWU16593.1"/>
    <property type="molecule type" value="Genomic_DNA"/>
</dbReference>